<dbReference type="AlphaFoldDB" id="D0LWN3"/>
<dbReference type="STRING" id="502025.Hoch_5195"/>
<proteinExistence type="predicted"/>
<dbReference type="EMBL" id="CP001804">
    <property type="protein sequence ID" value="ACY17683.1"/>
    <property type="molecule type" value="Genomic_DNA"/>
</dbReference>
<sequence>MGYSKIVNDRVRAATLVAEAALTNAELVGERLDEVLAAAHPEEQSMSGTVRRLARGLLASIDDMVAADQTHEAEKADDAVLRTELDDANEALYRELSDLRAGLDAAFGPEVAARVGLHSSALRDSSKLLELGRRVRASLPDLAGLTNMRRGMSYDSQSCIEPIDSALSRLERAHAALERERHDLSASQIARSQAVAVHDTRFVLVARTLESLFRLAGFDELADRVRPSARRPGLTELPLAPTAPMPIIATQPTAPVKQRGGGEGA</sequence>
<dbReference type="KEGG" id="hoh:Hoch_5195"/>
<dbReference type="RefSeq" id="WP_012830275.1">
    <property type="nucleotide sequence ID" value="NC_013440.1"/>
</dbReference>
<evidence type="ECO:0000313" key="2">
    <source>
        <dbReference type="EMBL" id="ACY17683.1"/>
    </source>
</evidence>
<protein>
    <submittedName>
        <fullName evidence="2">Uncharacterized protein</fullName>
    </submittedName>
</protein>
<dbReference type="OrthoDB" id="5517340at2"/>
<accession>D0LWN3</accession>
<evidence type="ECO:0000313" key="3">
    <source>
        <dbReference type="Proteomes" id="UP000001880"/>
    </source>
</evidence>
<organism evidence="2 3">
    <name type="scientific">Haliangium ochraceum (strain DSM 14365 / JCM 11303 / SMP-2)</name>
    <dbReference type="NCBI Taxonomy" id="502025"/>
    <lineage>
        <taxon>Bacteria</taxon>
        <taxon>Pseudomonadati</taxon>
        <taxon>Myxococcota</taxon>
        <taxon>Polyangia</taxon>
        <taxon>Haliangiales</taxon>
        <taxon>Kofleriaceae</taxon>
        <taxon>Haliangium</taxon>
    </lineage>
</organism>
<dbReference type="eggNOG" id="ENOG50316YS">
    <property type="taxonomic scope" value="Bacteria"/>
</dbReference>
<reference evidence="2 3" key="1">
    <citation type="journal article" date="2010" name="Stand. Genomic Sci.">
        <title>Complete genome sequence of Haliangium ochraceum type strain (SMP-2).</title>
        <authorList>
            <consortium name="US DOE Joint Genome Institute (JGI-PGF)"/>
            <person name="Ivanova N."/>
            <person name="Daum C."/>
            <person name="Lang E."/>
            <person name="Abt B."/>
            <person name="Kopitz M."/>
            <person name="Saunders E."/>
            <person name="Lapidus A."/>
            <person name="Lucas S."/>
            <person name="Glavina Del Rio T."/>
            <person name="Nolan M."/>
            <person name="Tice H."/>
            <person name="Copeland A."/>
            <person name="Cheng J.F."/>
            <person name="Chen F."/>
            <person name="Bruce D."/>
            <person name="Goodwin L."/>
            <person name="Pitluck S."/>
            <person name="Mavromatis K."/>
            <person name="Pati A."/>
            <person name="Mikhailova N."/>
            <person name="Chen A."/>
            <person name="Palaniappan K."/>
            <person name="Land M."/>
            <person name="Hauser L."/>
            <person name="Chang Y.J."/>
            <person name="Jeffries C.D."/>
            <person name="Detter J.C."/>
            <person name="Brettin T."/>
            <person name="Rohde M."/>
            <person name="Goker M."/>
            <person name="Bristow J."/>
            <person name="Markowitz V."/>
            <person name="Eisen J.A."/>
            <person name="Hugenholtz P."/>
            <person name="Kyrpides N.C."/>
            <person name="Klenk H.P."/>
        </authorList>
    </citation>
    <scope>NUCLEOTIDE SEQUENCE [LARGE SCALE GENOMIC DNA]</scope>
    <source>
        <strain evidence="3">DSM 14365 / CIP 107738 / JCM 11303 / AJ 13395 / SMP-2</strain>
    </source>
</reference>
<keyword evidence="3" id="KW-1185">Reference proteome</keyword>
<dbReference type="HOGENOM" id="CLU_1061302_0_0_7"/>
<dbReference type="Proteomes" id="UP000001880">
    <property type="component" value="Chromosome"/>
</dbReference>
<gene>
    <name evidence="2" type="ordered locus">Hoch_5195</name>
</gene>
<evidence type="ECO:0000256" key="1">
    <source>
        <dbReference type="SAM" id="MobiDB-lite"/>
    </source>
</evidence>
<feature type="region of interest" description="Disordered" evidence="1">
    <location>
        <begin position="232"/>
        <end position="265"/>
    </location>
</feature>
<name>D0LWN3_HALO1</name>